<dbReference type="RefSeq" id="WP_167178482.1">
    <property type="nucleotide sequence ID" value="NZ_BAAAEJ010000002.1"/>
</dbReference>
<keyword evidence="4" id="KW-1185">Reference proteome</keyword>
<dbReference type="Pfam" id="PF09977">
    <property type="entry name" value="Tad_C"/>
    <property type="match status" value="1"/>
</dbReference>
<evidence type="ECO:0000259" key="2">
    <source>
        <dbReference type="Pfam" id="PF09977"/>
    </source>
</evidence>
<feature type="domain" description="DUF2134" evidence="2">
    <location>
        <begin position="52"/>
        <end position="144"/>
    </location>
</feature>
<dbReference type="Proteomes" id="UP001500791">
    <property type="component" value="Unassembled WGS sequence"/>
</dbReference>
<feature type="transmembrane region" description="Helical" evidence="1">
    <location>
        <begin position="20"/>
        <end position="38"/>
    </location>
</feature>
<gene>
    <name evidence="3" type="ORF">GCM10009093_02160</name>
</gene>
<dbReference type="EMBL" id="BAAAEJ010000002">
    <property type="protein sequence ID" value="GAA0378663.1"/>
    <property type="molecule type" value="Genomic_DNA"/>
</dbReference>
<sequence length="546" mass="57220">MKALLQKLRAFRQNTQGGVAIIGAAAIVLFVVLAALAIDLGSLTLKAREVQGAADLAALSAARNLPAASAAASATAKANLGPDITVTTQTGVYLAERTIQPKNRFTVGGATPNAARVTIRGEAPLFFAGIFGAKTAPVTRTATAALPGSKPSAVFSIGSRLLGLNRGLVNGLLGSLLGSNVSLSVMDYNRLLGADVNLLQFVDALAVDLGVEAGNYDQLLTHNVTTGQLLRVLSTLADDGDRAVLGQLTGASLDIPIKVGQLVGVDANARDGLRRALDLDVAALDLIMASLETANSNRQLALNGDVNAILADIRIMAAIGERPNNSSWITVSAGGTPIIRTSQTRVFVRAKTKNLVDELVSVDLQLFAEVASAEAKIKDIQCAPAKRVDVDARTGLLRLSVGRVTNPQDLQNFKIRINTEDLVLAEVLLLPLKIYANVESNDTKWQTLRFSDAQISAKTPQTVRSKEIGSSLLATLGQQTKITFLGLQLGWIVNLLTPLLVPLGYLLDVILNPLLRLLGIGLGEADVVVLGINCPGGIGGIPYLVG</sequence>
<reference evidence="4" key="1">
    <citation type="journal article" date="2019" name="Int. J. Syst. Evol. Microbiol.">
        <title>The Global Catalogue of Microorganisms (GCM) 10K type strain sequencing project: providing services to taxonomists for standard genome sequencing and annotation.</title>
        <authorList>
            <consortium name="The Broad Institute Genomics Platform"/>
            <consortium name="The Broad Institute Genome Sequencing Center for Infectious Disease"/>
            <person name="Wu L."/>
            <person name="Ma J."/>
        </authorList>
    </citation>
    <scope>NUCLEOTIDE SEQUENCE [LARGE SCALE GENOMIC DNA]</scope>
    <source>
        <strain evidence="4">JCM 13476</strain>
    </source>
</reference>
<comment type="caution">
    <text evidence="3">The sequence shown here is derived from an EMBL/GenBank/DDBJ whole genome shotgun (WGS) entry which is preliminary data.</text>
</comment>
<keyword evidence="1" id="KW-0812">Transmembrane</keyword>
<keyword evidence="1" id="KW-1133">Transmembrane helix</keyword>
<evidence type="ECO:0000313" key="4">
    <source>
        <dbReference type="Proteomes" id="UP001500791"/>
    </source>
</evidence>
<dbReference type="InterPro" id="IPR018705">
    <property type="entry name" value="DUF2134_membrane"/>
</dbReference>
<keyword evidence="1" id="KW-0472">Membrane</keyword>
<evidence type="ECO:0000313" key="3">
    <source>
        <dbReference type="EMBL" id="GAA0378663.1"/>
    </source>
</evidence>
<proteinExistence type="predicted"/>
<organism evidence="3 4">
    <name type="scientific">Brevundimonas terrae</name>
    <dbReference type="NCBI Taxonomy" id="363631"/>
    <lineage>
        <taxon>Bacteria</taxon>
        <taxon>Pseudomonadati</taxon>
        <taxon>Pseudomonadota</taxon>
        <taxon>Alphaproteobacteria</taxon>
        <taxon>Caulobacterales</taxon>
        <taxon>Caulobacteraceae</taxon>
        <taxon>Brevundimonas</taxon>
    </lineage>
</organism>
<protein>
    <submittedName>
        <fullName evidence="3">TadG family pilus assembly protein</fullName>
    </submittedName>
</protein>
<evidence type="ECO:0000256" key="1">
    <source>
        <dbReference type="SAM" id="Phobius"/>
    </source>
</evidence>
<accession>A0ABP3HS35</accession>
<name>A0ABP3HS35_9CAUL</name>